<dbReference type="PRINTS" id="PR00742">
    <property type="entry name" value="GLHYDRLASE35"/>
</dbReference>
<dbReference type="InterPro" id="IPR001944">
    <property type="entry name" value="Glycoside_Hdrlase_35"/>
</dbReference>
<dbReference type="InterPro" id="IPR017853">
    <property type="entry name" value="GH"/>
</dbReference>
<evidence type="ECO:0000259" key="10">
    <source>
        <dbReference type="Pfam" id="PF01301"/>
    </source>
</evidence>
<feature type="domain" description="Beta-galactosidase 1-like first all-beta" evidence="11">
    <location>
        <begin position="393"/>
        <end position="511"/>
    </location>
</feature>
<evidence type="ECO:0000259" key="11">
    <source>
        <dbReference type="Pfam" id="PF21317"/>
    </source>
</evidence>
<feature type="chain" id="PRO_5043640571" description="Beta-galactosidase" evidence="9">
    <location>
        <begin position="20"/>
        <end position="621"/>
    </location>
</feature>
<keyword evidence="3 7" id="KW-0378">Hydrolase</keyword>
<sequence length="621" mass="70687">MSLGVILLLLVGLLHFSMANPSFYVDYQNHTLIKDGKPFQYISGSFHYFRIPSEYWEDRLHKAKLAGLDAVQMYVAWNFHEEQEGVYNFEGNRDLVHFIELIAKQEMLAIVRAGPYICAEWRYGGLPPWLLSKNPKMKIRTSDPEYMTYVNKWLEVLLPKLRPYLYENGGPIIMVQLENEYGSYGTCDSGYMSSLYNTGREHLGDNVVLFTTDGRSQRMLQCGSSDLRYLTTIDFGPTGESTEQAFAPLEKYRAGLPWINSEFYVGWFDIWGGRHSKTSMEAIGNTLKKLVTYSKRVSVNMYMFHGGTTFGFWNGISGANVVSTSYDFDALLSEAGDVTPKYAYLQKLIYDIKGSKPPPLPNNTTKAEYGTIPLEYISHILLEKGEETVSADPLTMEALNQYEGFMIYKVALPKLEDQYVTLEFERFEDIAHIFTTDGQTGNFHFHISLNYPRKSAILDLSTLDSHDTLVILMENSGYWNFGGHMWNNVKGIAGKVLANGKELKNWKIVPVKNPFGSNSTDEKQNGWYLPVPGSMFAGEFTISKEEDRHDTFLQLNNFTRGVAEVNGNILGKYNQARGPQLRLYIPRQFLKVGSNRVVVTELGWIIGIPSASFFKETLWKN</sequence>
<dbReference type="Proteomes" id="UP001497525">
    <property type="component" value="Unassembled WGS sequence"/>
</dbReference>
<evidence type="ECO:0000313" key="13">
    <source>
        <dbReference type="EMBL" id="CAL5136256.1"/>
    </source>
</evidence>
<reference evidence="13" key="1">
    <citation type="submission" date="2024-06" db="EMBL/GenBank/DDBJ databases">
        <authorList>
            <person name="Liu X."/>
            <person name="Lenzi L."/>
            <person name="Haldenby T S."/>
            <person name="Uol C."/>
        </authorList>
    </citation>
    <scope>NUCLEOTIDE SEQUENCE</scope>
</reference>
<dbReference type="PANTHER" id="PTHR23421">
    <property type="entry name" value="BETA-GALACTOSIDASE RELATED"/>
    <property type="match status" value="1"/>
</dbReference>
<evidence type="ECO:0000256" key="6">
    <source>
        <dbReference type="PIRSR" id="PIRSR006336-1"/>
    </source>
</evidence>
<feature type="active site" description="Nucleophile" evidence="6">
    <location>
        <position position="262"/>
    </location>
</feature>
<comment type="caution">
    <text evidence="13">The sequence shown here is derived from an EMBL/GenBank/DDBJ whole genome shotgun (WGS) entry which is preliminary data.</text>
</comment>
<keyword evidence="4" id="KW-0325">Glycoprotein</keyword>
<evidence type="ECO:0000256" key="5">
    <source>
        <dbReference type="ARBA" id="ARBA00023295"/>
    </source>
</evidence>
<evidence type="ECO:0000256" key="8">
    <source>
        <dbReference type="RuleBase" id="RU003679"/>
    </source>
</evidence>
<dbReference type="SUPFAM" id="SSF49785">
    <property type="entry name" value="Galactose-binding domain-like"/>
    <property type="match status" value="1"/>
</dbReference>
<dbReference type="PIRSF" id="PIRSF006336">
    <property type="entry name" value="B-gal"/>
    <property type="match status" value="1"/>
</dbReference>
<dbReference type="InterPro" id="IPR031330">
    <property type="entry name" value="Gly_Hdrlase_35_cat"/>
</dbReference>
<evidence type="ECO:0000256" key="4">
    <source>
        <dbReference type="ARBA" id="ARBA00023180"/>
    </source>
</evidence>
<protein>
    <recommendedName>
        <fullName evidence="7">Beta-galactosidase</fullName>
        <ecNumber evidence="7">3.2.1.23</ecNumber>
    </recommendedName>
</protein>
<evidence type="ECO:0000256" key="1">
    <source>
        <dbReference type="ARBA" id="ARBA00009809"/>
    </source>
</evidence>
<organism evidence="13 14">
    <name type="scientific">Calicophoron daubneyi</name>
    <name type="common">Rumen fluke</name>
    <name type="synonym">Paramphistomum daubneyi</name>
    <dbReference type="NCBI Taxonomy" id="300641"/>
    <lineage>
        <taxon>Eukaryota</taxon>
        <taxon>Metazoa</taxon>
        <taxon>Spiralia</taxon>
        <taxon>Lophotrochozoa</taxon>
        <taxon>Platyhelminthes</taxon>
        <taxon>Trematoda</taxon>
        <taxon>Digenea</taxon>
        <taxon>Plagiorchiida</taxon>
        <taxon>Pronocephalata</taxon>
        <taxon>Paramphistomoidea</taxon>
        <taxon>Paramphistomidae</taxon>
        <taxon>Calicophoron</taxon>
    </lineage>
</organism>
<keyword evidence="5 7" id="KW-0326">Glycosidase</keyword>
<feature type="signal peptide" evidence="9">
    <location>
        <begin position="1"/>
        <end position="19"/>
    </location>
</feature>
<dbReference type="Gene3D" id="3.20.20.80">
    <property type="entry name" value="Glycosidases"/>
    <property type="match status" value="1"/>
</dbReference>
<keyword evidence="2 9" id="KW-0732">Signal</keyword>
<dbReference type="SUPFAM" id="SSF51445">
    <property type="entry name" value="(Trans)glycosidases"/>
    <property type="match status" value="1"/>
</dbReference>
<evidence type="ECO:0000256" key="3">
    <source>
        <dbReference type="ARBA" id="ARBA00022801"/>
    </source>
</evidence>
<proteinExistence type="inferred from homology"/>
<dbReference type="InterPro" id="IPR048912">
    <property type="entry name" value="BetaGal1-like_ABD1"/>
</dbReference>
<feature type="domain" description="Beta-galactosidase galactose-binding" evidence="12">
    <location>
        <begin position="536"/>
        <end position="595"/>
    </location>
</feature>
<feature type="active site" description="Proton donor" evidence="6">
    <location>
        <position position="180"/>
    </location>
</feature>
<evidence type="ECO:0000259" key="12">
    <source>
        <dbReference type="Pfam" id="PF21467"/>
    </source>
</evidence>
<dbReference type="EC" id="3.2.1.23" evidence="7"/>
<dbReference type="InterPro" id="IPR019801">
    <property type="entry name" value="Glyco_hydro_35_CS"/>
</dbReference>
<dbReference type="FunFam" id="3.20.20.80:FF:000017">
    <property type="entry name" value="Beta-galactosidase"/>
    <property type="match status" value="1"/>
</dbReference>
<name>A0AAV2TJK0_CALDB</name>
<dbReference type="EMBL" id="CAXLJL010000290">
    <property type="protein sequence ID" value="CAL5136256.1"/>
    <property type="molecule type" value="Genomic_DNA"/>
</dbReference>
<evidence type="ECO:0000256" key="9">
    <source>
        <dbReference type="SAM" id="SignalP"/>
    </source>
</evidence>
<dbReference type="Pfam" id="PF01301">
    <property type="entry name" value="Glyco_hydro_35"/>
    <property type="match status" value="1"/>
</dbReference>
<gene>
    <name evidence="13" type="ORF">CDAUBV1_LOCUS10324</name>
</gene>
<accession>A0AAV2TJK0</accession>
<dbReference type="Gene3D" id="2.60.120.260">
    <property type="entry name" value="Galactose-binding domain-like"/>
    <property type="match status" value="2"/>
</dbReference>
<dbReference type="InterPro" id="IPR008979">
    <property type="entry name" value="Galactose-bd-like_sf"/>
</dbReference>
<evidence type="ECO:0000256" key="7">
    <source>
        <dbReference type="RuleBase" id="RU000675"/>
    </source>
</evidence>
<evidence type="ECO:0000256" key="2">
    <source>
        <dbReference type="ARBA" id="ARBA00022729"/>
    </source>
</evidence>
<dbReference type="AlphaFoldDB" id="A0AAV2TJK0"/>
<dbReference type="InterPro" id="IPR048913">
    <property type="entry name" value="BetaGal_gal-bd"/>
</dbReference>
<dbReference type="GO" id="GO:0004565">
    <property type="term" value="F:beta-galactosidase activity"/>
    <property type="evidence" value="ECO:0007669"/>
    <property type="project" value="UniProtKB-EC"/>
</dbReference>
<dbReference type="InterPro" id="IPR026283">
    <property type="entry name" value="B-gal_1-like"/>
</dbReference>
<dbReference type="GO" id="GO:0005975">
    <property type="term" value="P:carbohydrate metabolic process"/>
    <property type="evidence" value="ECO:0007669"/>
    <property type="project" value="InterPro"/>
</dbReference>
<feature type="domain" description="Glycoside hydrolase 35 catalytic" evidence="10">
    <location>
        <begin position="32"/>
        <end position="349"/>
    </location>
</feature>
<dbReference type="PROSITE" id="PS01182">
    <property type="entry name" value="GLYCOSYL_HYDROL_F35"/>
    <property type="match status" value="1"/>
</dbReference>
<comment type="similarity">
    <text evidence="1 8">Belongs to the glycosyl hydrolase 35 family.</text>
</comment>
<comment type="catalytic activity">
    <reaction evidence="7">
        <text>Hydrolysis of terminal non-reducing beta-D-galactose residues in beta-D-galactosides.</text>
        <dbReference type="EC" id="3.2.1.23"/>
    </reaction>
</comment>
<evidence type="ECO:0000313" key="14">
    <source>
        <dbReference type="Proteomes" id="UP001497525"/>
    </source>
</evidence>
<dbReference type="Pfam" id="PF21467">
    <property type="entry name" value="BetaGal_gal-bd"/>
    <property type="match status" value="1"/>
</dbReference>
<dbReference type="Pfam" id="PF21317">
    <property type="entry name" value="BetaGal_ABD_1"/>
    <property type="match status" value="1"/>
</dbReference>